<reference evidence="3 4" key="1">
    <citation type="submission" date="2020-07" db="EMBL/GenBank/DDBJ databases">
        <title>Genomic Encyclopedia of Type Strains, Phase IV (KMG-V): Genome sequencing to study the core and pangenomes of soil and plant-associated prokaryotes.</title>
        <authorList>
            <person name="Whitman W."/>
        </authorList>
    </citation>
    <scope>NUCLEOTIDE SEQUENCE [LARGE SCALE GENOMIC DNA]</scope>
    <source>
        <strain evidence="3 4">C14</strain>
    </source>
</reference>
<protein>
    <submittedName>
        <fullName evidence="3">Uncharacterized protein</fullName>
    </submittedName>
</protein>
<name>A0A7J9PRP6_METMI</name>
<proteinExistence type="predicted"/>
<feature type="transmembrane region" description="Helical" evidence="2">
    <location>
        <begin position="403"/>
        <end position="426"/>
    </location>
</feature>
<feature type="coiled-coil region" evidence="1">
    <location>
        <begin position="70"/>
        <end position="108"/>
    </location>
</feature>
<evidence type="ECO:0000313" key="3">
    <source>
        <dbReference type="EMBL" id="MBA2868844.1"/>
    </source>
</evidence>
<keyword evidence="2" id="KW-0472">Membrane</keyword>
<evidence type="ECO:0000256" key="1">
    <source>
        <dbReference type="SAM" id="Coils"/>
    </source>
</evidence>
<organism evidence="3 4">
    <name type="scientific">Methanococcus maripaludis</name>
    <name type="common">Methanococcus deltae</name>
    <dbReference type="NCBI Taxonomy" id="39152"/>
    <lineage>
        <taxon>Archaea</taxon>
        <taxon>Methanobacteriati</taxon>
        <taxon>Methanobacteriota</taxon>
        <taxon>Methanomada group</taxon>
        <taxon>Methanococci</taxon>
        <taxon>Methanococcales</taxon>
        <taxon>Methanococcaceae</taxon>
        <taxon>Methanococcus</taxon>
    </lineage>
</organism>
<dbReference type="RefSeq" id="WP_181507998.1">
    <property type="nucleotide sequence ID" value="NZ_JACDUP010000002.1"/>
</dbReference>
<gene>
    <name evidence="3" type="ORF">HNP95_001023</name>
</gene>
<keyword evidence="2" id="KW-1133">Transmembrane helix</keyword>
<feature type="transmembrane region" description="Helical" evidence="2">
    <location>
        <begin position="367"/>
        <end position="388"/>
    </location>
</feature>
<accession>A0A7J9PRP6</accession>
<dbReference type="EMBL" id="JACDUP010000002">
    <property type="protein sequence ID" value="MBA2868844.1"/>
    <property type="molecule type" value="Genomic_DNA"/>
</dbReference>
<sequence>MNRSFVVLAPKDYNDKLKIEKLHLNIWHISEKEVYVDIGGLITPEIIDSEYKDKIKNINKLIETWNSNSNGELLKEIDESENSLNDLYNDLETRIEGFNSLKNQLNTEIVSALINVVAESFDKLENIKSELILLYEIREKNHLKKEIELCIISPFLIGNDKEDLQDLKKELSNKEVLQMIFNSEISIDKNNYVETDSDKFYLVNSYPEKEDDYKIKVKFSTENGSEKHYFRIRAKINIKNDKRNNLFSRRSNYNILNEYLYFDIRVNEKRLSPDPKFNSHKICKMEKIYVFLVVPDHYKPNIELSKNLENIRFLESENDVWNRYINKLKNNKDKFIVYFWKISQKDGSEPNVNITVLFEKLVVSPKILIVAILIIFHSDIATLLYLWGINPFNYPVGSPLINIVNYGLVVVLIGLPILVILSNNIIDDIKHGMKRIWKCIKGGGNQ</sequence>
<keyword evidence="1" id="KW-0175">Coiled coil</keyword>
<comment type="caution">
    <text evidence="3">The sequence shown here is derived from an EMBL/GenBank/DDBJ whole genome shotgun (WGS) entry which is preliminary data.</text>
</comment>
<keyword evidence="2" id="KW-0812">Transmembrane</keyword>
<dbReference type="AlphaFoldDB" id="A0A7J9PRP6"/>
<evidence type="ECO:0000313" key="4">
    <source>
        <dbReference type="Proteomes" id="UP000571751"/>
    </source>
</evidence>
<dbReference type="Proteomes" id="UP000571751">
    <property type="component" value="Unassembled WGS sequence"/>
</dbReference>
<evidence type="ECO:0000256" key="2">
    <source>
        <dbReference type="SAM" id="Phobius"/>
    </source>
</evidence>